<name>A0ABT0DWF2_9SPHN</name>
<dbReference type="Proteomes" id="UP001203512">
    <property type="component" value="Unassembled WGS sequence"/>
</dbReference>
<feature type="transmembrane region" description="Helical" evidence="1">
    <location>
        <begin position="77"/>
        <end position="100"/>
    </location>
</feature>
<feature type="transmembrane region" description="Helical" evidence="1">
    <location>
        <begin position="160"/>
        <end position="181"/>
    </location>
</feature>
<evidence type="ECO:0008006" key="4">
    <source>
        <dbReference type="Google" id="ProtNLM"/>
    </source>
</evidence>
<evidence type="ECO:0000313" key="2">
    <source>
        <dbReference type="EMBL" id="MCK0531442.1"/>
    </source>
</evidence>
<reference evidence="2 3" key="1">
    <citation type="submission" date="2022-04" db="EMBL/GenBank/DDBJ databases">
        <authorList>
            <person name="Huq M.A."/>
        </authorList>
    </citation>
    <scope>NUCLEOTIDE SEQUENCE [LARGE SCALE GENOMIC DNA]</scope>
    <source>
        <strain evidence="2 3">MAH-33</strain>
    </source>
</reference>
<keyword evidence="1" id="KW-1133">Transmembrane helix</keyword>
<evidence type="ECO:0000313" key="3">
    <source>
        <dbReference type="Proteomes" id="UP001203512"/>
    </source>
</evidence>
<dbReference type="RefSeq" id="WP_247231059.1">
    <property type="nucleotide sequence ID" value="NZ_JALKHS010000006.1"/>
</dbReference>
<feature type="transmembrane region" description="Helical" evidence="1">
    <location>
        <begin position="120"/>
        <end position="139"/>
    </location>
</feature>
<keyword evidence="3" id="KW-1185">Reference proteome</keyword>
<protein>
    <recommendedName>
        <fullName evidence="4">DUF3995 domain-containing protein</fullName>
    </recommendedName>
</protein>
<keyword evidence="1" id="KW-0812">Transmembrane</keyword>
<proteinExistence type="predicted"/>
<evidence type="ECO:0000256" key="1">
    <source>
        <dbReference type="SAM" id="Phobius"/>
    </source>
</evidence>
<dbReference type="EMBL" id="JALKHS010000006">
    <property type="protein sequence ID" value="MCK0531442.1"/>
    <property type="molecule type" value="Genomic_DNA"/>
</dbReference>
<gene>
    <name evidence="2" type="ORF">MU848_07580</name>
</gene>
<feature type="transmembrane region" description="Helical" evidence="1">
    <location>
        <begin position="36"/>
        <end position="56"/>
    </location>
</feature>
<comment type="caution">
    <text evidence="2">The sequence shown here is derived from an EMBL/GenBank/DDBJ whole genome shotgun (WGS) entry which is preliminary data.</text>
</comment>
<accession>A0ABT0DWF2</accession>
<keyword evidence="1" id="KW-0472">Membrane</keyword>
<sequence>MISTIIMSAATSAAAEAVRSGPGTTAPPSFNEDPSLFLFNLFIMTAATFLGAMMVGKQASRIWGQRFHDHPLDPVTLFRTITLLAAFGLTIRCGAAAMELWGWNPDDPSTTARVLMAKRWLDPIGVGCGFLWMGLAILGEPGIEHQLRKAPLPVDMWSRWPALARATAIIGLSFIAALAAVCLR</sequence>
<organism evidence="2 3">
    <name type="scientific">Sphingobium agri</name>
    <dbReference type="NCBI Taxonomy" id="2933566"/>
    <lineage>
        <taxon>Bacteria</taxon>
        <taxon>Pseudomonadati</taxon>
        <taxon>Pseudomonadota</taxon>
        <taxon>Alphaproteobacteria</taxon>
        <taxon>Sphingomonadales</taxon>
        <taxon>Sphingomonadaceae</taxon>
        <taxon>Sphingobium</taxon>
    </lineage>
</organism>